<gene>
    <name evidence="2" type="ORF">NBR_LOCUS8616</name>
</gene>
<protein>
    <submittedName>
        <fullName evidence="4">DDE_Tnp_IS1595 domain-containing protein</fullName>
    </submittedName>
</protein>
<evidence type="ECO:0000259" key="1">
    <source>
        <dbReference type="SMART" id="SM01126"/>
    </source>
</evidence>
<dbReference type="InterPro" id="IPR053164">
    <property type="entry name" value="IS1016-like_transposase"/>
</dbReference>
<evidence type="ECO:0000313" key="3">
    <source>
        <dbReference type="Proteomes" id="UP000271162"/>
    </source>
</evidence>
<dbReference type="Proteomes" id="UP000271162">
    <property type="component" value="Unassembled WGS sequence"/>
</dbReference>
<dbReference type="EMBL" id="UYSL01020028">
    <property type="protein sequence ID" value="VDL72205.1"/>
    <property type="molecule type" value="Genomic_DNA"/>
</dbReference>
<dbReference type="PANTHER" id="PTHR47163">
    <property type="entry name" value="DDE_TNP_IS1595 DOMAIN-CONTAINING PROTEIN"/>
    <property type="match status" value="1"/>
</dbReference>
<accession>A0A0N4XZJ9</accession>
<feature type="domain" description="ISXO2-like transposase" evidence="1">
    <location>
        <begin position="95"/>
        <end position="221"/>
    </location>
</feature>
<dbReference type="PANTHER" id="PTHR47163:SF2">
    <property type="entry name" value="SI:DKEY-17M8.2"/>
    <property type="match status" value="1"/>
</dbReference>
<evidence type="ECO:0000313" key="4">
    <source>
        <dbReference type="WBParaSite" id="NBR_0000861501-mRNA-1"/>
    </source>
</evidence>
<name>A0A0N4XZJ9_NIPBR</name>
<reference evidence="4" key="1">
    <citation type="submission" date="2017-02" db="UniProtKB">
        <authorList>
            <consortium name="WormBaseParasite"/>
        </authorList>
    </citation>
    <scope>IDENTIFICATION</scope>
</reference>
<dbReference type="InterPro" id="IPR024445">
    <property type="entry name" value="Tnp_ISXO2-like"/>
</dbReference>
<evidence type="ECO:0000313" key="2">
    <source>
        <dbReference type="EMBL" id="VDL72205.1"/>
    </source>
</evidence>
<keyword evidence="3" id="KW-1185">Reference proteome</keyword>
<sequence>MTISHMASKWRCFRRTCRDRPSGGITLVRIREGSFFDRTTLTEAKIFALSYFWLQDIGSVATKEYELGISHGSVAYWEQRFRDVCCKFFRRNRPVLDGFGITVEVDETLVTKRRHNCGPWTRQHQWLFGGYERGSGNSFLFLVRRRDARTLLKLITKYIRPGTTIISDLWRAYNGMSSLPQGYLHLTVNHRMNFDDPNSGAHTKHRVPHWQKFKALAKRKYGINSRRLS</sequence>
<dbReference type="Pfam" id="PF12762">
    <property type="entry name" value="DDE_Tnp_IS1595"/>
    <property type="match status" value="1"/>
</dbReference>
<dbReference type="STRING" id="27835.A0A0N4XZJ9"/>
<proteinExistence type="predicted"/>
<dbReference type="WBParaSite" id="NBR_0000861501-mRNA-1">
    <property type="protein sequence ID" value="NBR_0000861501-mRNA-1"/>
    <property type="gene ID" value="NBR_0000861501"/>
</dbReference>
<reference evidence="2 3" key="2">
    <citation type="submission" date="2018-11" db="EMBL/GenBank/DDBJ databases">
        <authorList>
            <consortium name="Pathogen Informatics"/>
        </authorList>
    </citation>
    <scope>NUCLEOTIDE SEQUENCE [LARGE SCALE GENOMIC DNA]</scope>
</reference>
<dbReference type="OMA" id="MTISHMA"/>
<dbReference type="AlphaFoldDB" id="A0A0N4XZJ9"/>
<dbReference type="SMART" id="SM01126">
    <property type="entry name" value="DDE_Tnp_IS1595"/>
    <property type="match status" value="1"/>
</dbReference>
<organism evidence="4">
    <name type="scientific">Nippostrongylus brasiliensis</name>
    <name type="common">Rat hookworm</name>
    <dbReference type="NCBI Taxonomy" id="27835"/>
    <lineage>
        <taxon>Eukaryota</taxon>
        <taxon>Metazoa</taxon>
        <taxon>Ecdysozoa</taxon>
        <taxon>Nematoda</taxon>
        <taxon>Chromadorea</taxon>
        <taxon>Rhabditida</taxon>
        <taxon>Rhabditina</taxon>
        <taxon>Rhabditomorpha</taxon>
        <taxon>Strongyloidea</taxon>
        <taxon>Heligmosomidae</taxon>
        <taxon>Nippostrongylus</taxon>
    </lineage>
</organism>